<evidence type="ECO:0000259" key="5">
    <source>
        <dbReference type="PROSITE" id="PS51007"/>
    </source>
</evidence>
<dbReference type="Pfam" id="PF00034">
    <property type="entry name" value="Cytochrom_C"/>
    <property type="match status" value="1"/>
</dbReference>
<accession>A0A4R5V4T4</accession>
<keyword evidence="2 4" id="KW-0479">Metal-binding</keyword>
<dbReference type="EMBL" id="SMUV01000066">
    <property type="protein sequence ID" value="TDK46751.1"/>
    <property type="molecule type" value="Genomic_DNA"/>
</dbReference>
<dbReference type="InterPro" id="IPR051459">
    <property type="entry name" value="Cytochrome_c-type_DH"/>
</dbReference>
<evidence type="ECO:0000256" key="4">
    <source>
        <dbReference type="PROSITE-ProRule" id="PRU00433"/>
    </source>
</evidence>
<dbReference type="InterPro" id="IPR009056">
    <property type="entry name" value="Cyt_c-like_dom"/>
</dbReference>
<dbReference type="InterPro" id="IPR036909">
    <property type="entry name" value="Cyt_c-like_dom_sf"/>
</dbReference>
<evidence type="ECO:0000313" key="7">
    <source>
        <dbReference type="Proteomes" id="UP000295301"/>
    </source>
</evidence>
<proteinExistence type="predicted"/>
<sequence>MKERIAGTGRIWKIGGIGVAALAAATLFWSQTGAEAQPGLLPYTDAKIVARGAEVYKGFCASCHGARLEGQKNWRERDAEGYLPAPPHDESGHTWHHPDKQLLALTWHGTAQLVGGGYISRMPGFKDTLSPDDVVAVLAYIKSTWPDAVIEQHNTINAQAGN</sequence>
<organism evidence="6 7">
    <name type="scientific">Antarcticimicrobium luteum</name>
    <dbReference type="NCBI Taxonomy" id="2547397"/>
    <lineage>
        <taxon>Bacteria</taxon>
        <taxon>Pseudomonadati</taxon>
        <taxon>Pseudomonadota</taxon>
        <taxon>Alphaproteobacteria</taxon>
        <taxon>Rhodobacterales</taxon>
        <taxon>Paracoccaceae</taxon>
        <taxon>Antarcticimicrobium</taxon>
    </lineage>
</organism>
<dbReference type="GO" id="GO:0009055">
    <property type="term" value="F:electron transfer activity"/>
    <property type="evidence" value="ECO:0007669"/>
    <property type="project" value="InterPro"/>
</dbReference>
<dbReference type="PANTHER" id="PTHR35008">
    <property type="entry name" value="BLL4482 PROTEIN-RELATED"/>
    <property type="match status" value="1"/>
</dbReference>
<comment type="caution">
    <text evidence="6">The sequence shown here is derived from an EMBL/GenBank/DDBJ whole genome shotgun (WGS) entry which is preliminary data.</text>
</comment>
<keyword evidence="1 4" id="KW-0349">Heme</keyword>
<dbReference type="Proteomes" id="UP000295301">
    <property type="component" value="Unassembled WGS sequence"/>
</dbReference>
<dbReference type="AlphaFoldDB" id="A0A4R5V4T4"/>
<dbReference type="SUPFAM" id="SSF46626">
    <property type="entry name" value="Cytochrome c"/>
    <property type="match status" value="1"/>
</dbReference>
<gene>
    <name evidence="6" type="ORF">E1832_11660</name>
</gene>
<reference evidence="6 7" key="1">
    <citation type="submission" date="2019-03" db="EMBL/GenBank/DDBJ databases">
        <title>Ruegeria lutea sp. nov., a novel strain, isolated from marine sediment, the Masan Bay, South Korea.</title>
        <authorList>
            <person name="Kim J."/>
            <person name="Kim D.-Y."/>
            <person name="Lee S.-S."/>
        </authorList>
    </citation>
    <scope>NUCLEOTIDE SEQUENCE [LARGE SCALE GENOMIC DNA]</scope>
    <source>
        <strain evidence="6 7">318-1</strain>
    </source>
</reference>
<evidence type="ECO:0000256" key="3">
    <source>
        <dbReference type="ARBA" id="ARBA00023004"/>
    </source>
</evidence>
<name>A0A4R5V4T4_9RHOB</name>
<keyword evidence="3 4" id="KW-0408">Iron</keyword>
<dbReference type="RefSeq" id="WP_133359935.1">
    <property type="nucleotide sequence ID" value="NZ_SMUV01000066.1"/>
</dbReference>
<dbReference type="GO" id="GO:0046872">
    <property type="term" value="F:metal ion binding"/>
    <property type="evidence" value="ECO:0007669"/>
    <property type="project" value="UniProtKB-KW"/>
</dbReference>
<evidence type="ECO:0000256" key="1">
    <source>
        <dbReference type="ARBA" id="ARBA00022617"/>
    </source>
</evidence>
<dbReference type="OrthoDB" id="9811281at2"/>
<protein>
    <submittedName>
        <fullName evidence="6">Cytochrome c</fullName>
    </submittedName>
</protein>
<dbReference type="PROSITE" id="PS51007">
    <property type="entry name" value="CYTC"/>
    <property type="match status" value="1"/>
</dbReference>
<evidence type="ECO:0000256" key="2">
    <source>
        <dbReference type="ARBA" id="ARBA00022723"/>
    </source>
</evidence>
<evidence type="ECO:0000313" key="6">
    <source>
        <dbReference type="EMBL" id="TDK46751.1"/>
    </source>
</evidence>
<keyword evidence="7" id="KW-1185">Reference proteome</keyword>
<feature type="domain" description="Cytochrome c" evidence="5">
    <location>
        <begin position="47"/>
        <end position="145"/>
    </location>
</feature>
<dbReference type="GO" id="GO:0020037">
    <property type="term" value="F:heme binding"/>
    <property type="evidence" value="ECO:0007669"/>
    <property type="project" value="InterPro"/>
</dbReference>
<dbReference type="Gene3D" id="1.10.760.10">
    <property type="entry name" value="Cytochrome c-like domain"/>
    <property type="match status" value="1"/>
</dbReference>
<dbReference type="PANTHER" id="PTHR35008:SF4">
    <property type="entry name" value="BLL4482 PROTEIN"/>
    <property type="match status" value="1"/>
</dbReference>